<dbReference type="CDD" id="cd04301">
    <property type="entry name" value="NAT_SF"/>
    <property type="match status" value="1"/>
</dbReference>
<dbReference type="InterPro" id="IPR016181">
    <property type="entry name" value="Acyl_CoA_acyltransferase"/>
</dbReference>
<proteinExistence type="predicted"/>
<reference evidence="2 3" key="1">
    <citation type="submission" date="2019-03" db="EMBL/GenBank/DDBJ databases">
        <title>Genomic Encyclopedia of Type Strains, Phase IV (KMG-IV): sequencing the most valuable type-strain genomes for metagenomic binning, comparative biology and taxonomic classification.</title>
        <authorList>
            <person name="Goeker M."/>
        </authorList>
    </citation>
    <scope>NUCLEOTIDE SEQUENCE [LARGE SCALE GENOMIC DNA]</scope>
    <source>
        <strain evidence="2 3">JA181</strain>
    </source>
</reference>
<evidence type="ECO:0000259" key="1">
    <source>
        <dbReference type="PROSITE" id="PS51186"/>
    </source>
</evidence>
<protein>
    <submittedName>
        <fullName evidence="2">Putative acetyltransferase</fullName>
    </submittedName>
</protein>
<dbReference type="PROSITE" id="PS51186">
    <property type="entry name" value="GNAT"/>
    <property type="match status" value="1"/>
</dbReference>
<accession>A0A4R8FDR6</accession>
<dbReference type="SUPFAM" id="SSF55729">
    <property type="entry name" value="Acyl-CoA N-acyltransferases (Nat)"/>
    <property type="match status" value="1"/>
</dbReference>
<dbReference type="InterPro" id="IPR000182">
    <property type="entry name" value="GNAT_dom"/>
</dbReference>
<dbReference type="Proteomes" id="UP000295484">
    <property type="component" value="Unassembled WGS sequence"/>
</dbReference>
<comment type="caution">
    <text evidence="2">The sequence shown here is derived from an EMBL/GenBank/DDBJ whole genome shotgun (WGS) entry which is preliminary data.</text>
</comment>
<feature type="domain" description="N-acetyltransferase" evidence="1">
    <location>
        <begin position="1"/>
        <end position="141"/>
    </location>
</feature>
<dbReference type="GO" id="GO:0016747">
    <property type="term" value="F:acyltransferase activity, transferring groups other than amino-acyl groups"/>
    <property type="evidence" value="ECO:0007669"/>
    <property type="project" value="InterPro"/>
</dbReference>
<name>A0A4R8FDR6_9RHOB</name>
<evidence type="ECO:0000313" key="2">
    <source>
        <dbReference type="EMBL" id="TDX23392.1"/>
    </source>
</evidence>
<dbReference type="RefSeq" id="WP_113668148.1">
    <property type="nucleotide sequence ID" value="NZ_SOEB01000026.1"/>
</dbReference>
<keyword evidence="2" id="KW-0808">Transferase</keyword>
<dbReference type="AlphaFoldDB" id="A0A4R8FDR6"/>
<evidence type="ECO:0000313" key="3">
    <source>
        <dbReference type="Proteomes" id="UP000295484"/>
    </source>
</evidence>
<dbReference type="EMBL" id="SOEB01000026">
    <property type="protein sequence ID" value="TDX23392.1"/>
    <property type="molecule type" value="Genomic_DNA"/>
</dbReference>
<organism evidence="2 3">
    <name type="scientific">Rhodovulum visakhapatnamense</name>
    <dbReference type="NCBI Taxonomy" id="364297"/>
    <lineage>
        <taxon>Bacteria</taxon>
        <taxon>Pseudomonadati</taxon>
        <taxon>Pseudomonadota</taxon>
        <taxon>Alphaproteobacteria</taxon>
        <taxon>Rhodobacterales</taxon>
        <taxon>Paracoccaceae</taxon>
        <taxon>Rhodovulum</taxon>
    </lineage>
</organism>
<sequence length="156" mass="16655">MTIRPATASDYGPIARLLEAAFARPDEARLVEALRLGKAMAREWVLANDKEEIRAYLALVHMVEPRGWYALAPVAVAPGSQGLGLGGRLIHAALDVVEGPVVVVGDPAYYTRFGFSVGRAANLVSPYPLEVTALYERAPADSPPLARLVYAAPFGA</sequence>
<dbReference type="Gene3D" id="3.40.630.30">
    <property type="match status" value="1"/>
</dbReference>
<gene>
    <name evidence="2" type="ORF">EV657_12642</name>
</gene>
<dbReference type="Pfam" id="PF00583">
    <property type="entry name" value="Acetyltransf_1"/>
    <property type="match status" value="1"/>
</dbReference>